<sequence>MAETLETVTGFFSRMLPSNEEALLDTLAYVMLGLSVPVFFIMVFVKVAEYGRYTVKSTSWSLPARPAWLFQELPSFAVPVLLVLSGRAVRMTQLPNQVLLGMFVAHYFQRTFIFSLLIRGGKRTPFRIFRDAFVFCAYNGYLQGRYLTEFAHYPDTWLTDPKCIVGIVLFLAGMVINLHADHILRNLRKPGETGYKIPQGGMFTYVSGANYFGEIVEWTGFAIACWSLPAAAFAVFTASNIGPRAYRHHKWYLQKFDNYPRSRKAVIPFLI</sequence>
<proteinExistence type="inferred from homology"/>
<comment type="catalytic activity">
    <reaction evidence="15">
        <text>5alpha-pregnane-3,20-dione + NADP(+) = progesterone + NADPH + H(+)</text>
        <dbReference type="Rhea" id="RHEA:21952"/>
        <dbReference type="ChEBI" id="CHEBI:15378"/>
        <dbReference type="ChEBI" id="CHEBI:17026"/>
        <dbReference type="ChEBI" id="CHEBI:28952"/>
        <dbReference type="ChEBI" id="CHEBI:57783"/>
        <dbReference type="ChEBI" id="CHEBI:58349"/>
        <dbReference type="EC" id="1.3.1.22"/>
    </reaction>
    <physiologicalReaction direction="right-to-left" evidence="15">
        <dbReference type="Rhea" id="RHEA:21954"/>
    </physiologicalReaction>
</comment>
<dbReference type="GO" id="GO:0006702">
    <property type="term" value="P:androgen biosynthetic process"/>
    <property type="evidence" value="ECO:0007669"/>
    <property type="project" value="UniProtKB-ARBA"/>
</dbReference>
<evidence type="ECO:0000256" key="6">
    <source>
        <dbReference type="ARBA" id="ARBA00022824"/>
    </source>
</evidence>
<evidence type="ECO:0000313" key="21">
    <source>
        <dbReference type="RefSeq" id="XP_019634653.1"/>
    </source>
</evidence>
<dbReference type="AlphaFoldDB" id="A0A6P4ZD89"/>
<evidence type="ECO:0000256" key="16">
    <source>
        <dbReference type="ARBA" id="ARBA00049166"/>
    </source>
</evidence>
<dbReference type="KEGG" id="bbel:109477748"/>
<dbReference type="GO" id="GO:0007548">
    <property type="term" value="P:sex differentiation"/>
    <property type="evidence" value="ECO:0007669"/>
    <property type="project" value="UniProtKB-KW"/>
</dbReference>
<dbReference type="EC" id="1.3.1.22" evidence="18"/>
<keyword evidence="11" id="KW-0560">Oxidoreductase</keyword>
<dbReference type="GeneID" id="109477748"/>
<feature type="transmembrane region" description="Helical" evidence="18">
    <location>
        <begin position="218"/>
        <end position="241"/>
    </location>
</feature>
<dbReference type="InterPro" id="IPR039357">
    <property type="entry name" value="SRD5A/TECR"/>
</dbReference>
<dbReference type="PIRSF" id="PIRSF015596">
    <property type="entry name" value="5_alpha-SR2"/>
    <property type="match status" value="1"/>
</dbReference>
<gene>
    <name evidence="21" type="primary">LOC109477748</name>
</gene>
<keyword evidence="7" id="KW-0492">Microsome</keyword>
<keyword evidence="4 18" id="KW-0812">Transmembrane</keyword>
<dbReference type="GO" id="GO:0047751">
    <property type="term" value="F:3-oxo-5-alpha-steroid 4-dehydrogenase (NADP+) activity"/>
    <property type="evidence" value="ECO:0007669"/>
    <property type="project" value="UniProtKB-EC"/>
</dbReference>
<protein>
    <recommendedName>
        <fullName evidence="18">3-oxo-5alpha-steroid 4-dehydrogenase (NADP(+))</fullName>
        <ecNumber evidence="18">1.3.1.22</ecNumber>
    </recommendedName>
</protein>
<evidence type="ECO:0000313" key="20">
    <source>
        <dbReference type="Proteomes" id="UP000515135"/>
    </source>
</evidence>
<evidence type="ECO:0000256" key="15">
    <source>
        <dbReference type="ARBA" id="ARBA00048292"/>
    </source>
</evidence>
<comment type="catalytic activity">
    <reaction evidence="18">
        <text>a 3-oxo-5alpha-steroid + NADP(+) = a 3-oxo-Delta(4)-steroid + NADPH + H(+)</text>
        <dbReference type="Rhea" id="RHEA:54384"/>
        <dbReference type="ChEBI" id="CHEBI:13601"/>
        <dbReference type="ChEBI" id="CHEBI:15378"/>
        <dbReference type="ChEBI" id="CHEBI:47909"/>
        <dbReference type="ChEBI" id="CHEBI:57783"/>
        <dbReference type="ChEBI" id="CHEBI:58349"/>
        <dbReference type="EC" id="1.3.1.22"/>
    </reaction>
</comment>
<evidence type="ECO:0000256" key="9">
    <source>
        <dbReference type="ARBA" id="ARBA00022928"/>
    </source>
</evidence>
<keyword evidence="10 18" id="KW-1133">Transmembrane helix</keyword>
<dbReference type="PROSITE" id="PS50244">
    <property type="entry name" value="S5A_REDUCTASE"/>
    <property type="match status" value="1"/>
</dbReference>
<evidence type="ECO:0000256" key="11">
    <source>
        <dbReference type="ARBA" id="ARBA00023002"/>
    </source>
</evidence>
<accession>A0A6P4ZD89</accession>
<keyword evidence="6" id="KW-0256">Endoplasmic reticulum</keyword>
<evidence type="ECO:0000256" key="17">
    <source>
        <dbReference type="ARBA" id="ARBA00049397"/>
    </source>
</evidence>
<dbReference type="RefSeq" id="XP_019634653.1">
    <property type="nucleotide sequence ID" value="XM_019779094.1"/>
</dbReference>
<comment type="catalytic activity">
    <reaction evidence="17">
        <text>17beta-hydroxy-5alpha-androstan-3-one + NADP(+) = testosterone + NADPH + H(+)</text>
        <dbReference type="Rhea" id="RHEA:50820"/>
        <dbReference type="ChEBI" id="CHEBI:15378"/>
        <dbReference type="ChEBI" id="CHEBI:16330"/>
        <dbReference type="ChEBI" id="CHEBI:17347"/>
        <dbReference type="ChEBI" id="CHEBI:57783"/>
        <dbReference type="ChEBI" id="CHEBI:58349"/>
        <dbReference type="EC" id="1.3.1.22"/>
    </reaction>
    <physiologicalReaction direction="right-to-left" evidence="17">
        <dbReference type="Rhea" id="RHEA:50822"/>
    </physiologicalReaction>
</comment>
<evidence type="ECO:0000256" key="18">
    <source>
        <dbReference type="PIRNR" id="PIRNR015596"/>
    </source>
</evidence>
<dbReference type="GO" id="GO:0005789">
    <property type="term" value="C:endoplasmic reticulum membrane"/>
    <property type="evidence" value="ECO:0007669"/>
    <property type="project" value="UniProtKB-SubCell"/>
</dbReference>
<comment type="catalytic activity">
    <reaction evidence="16">
        <text>androst-4-ene-3,17-dione + NADPH + H(+) = 5alpha-androstan-3,17-dione + NADP(+)</text>
        <dbReference type="Rhea" id="RHEA:50816"/>
        <dbReference type="ChEBI" id="CHEBI:15378"/>
        <dbReference type="ChEBI" id="CHEBI:15994"/>
        <dbReference type="ChEBI" id="CHEBI:16422"/>
        <dbReference type="ChEBI" id="CHEBI:57783"/>
        <dbReference type="ChEBI" id="CHEBI:58349"/>
    </reaction>
    <physiologicalReaction direction="left-to-right" evidence="16">
        <dbReference type="Rhea" id="RHEA:50817"/>
    </physiologicalReaction>
</comment>
<evidence type="ECO:0000259" key="19">
    <source>
        <dbReference type="Pfam" id="PF02544"/>
    </source>
</evidence>
<evidence type="ECO:0000256" key="12">
    <source>
        <dbReference type="ARBA" id="ARBA00023098"/>
    </source>
</evidence>
<dbReference type="PANTHER" id="PTHR10556">
    <property type="entry name" value="3-OXO-5-ALPHA-STEROID 4-DEHYDROGENASE"/>
    <property type="match status" value="1"/>
</dbReference>
<name>A0A6P4ZD89_BRABE</name>
<comment type="function">
    <text evidence="14">Converts testosterone into 5-alpha-dihydrotestosterone and progesterone or corticosterone into their corresponding 5-alpha-3-oxosteroids. It plays a central role in sexual differentiation and androgen physiology.</text>
</comment>
<dbReference type="Proteomes" id="UP000515135">
    <property type="component" value="Unplaced"/>
</dbReference>
<reference evidence="21" key="1">
    <citation type="submission" date="2025-08" db="UniProtKB">
        <authorList>
            <consortium name="RefSeq"/>
        </authorList>
    </citation>
    <scope>IDENTIFICATION</scope>
    <source>
        <tissue evidence="21">Gonad</tissue>
    </source>
</reference>
<dbReference type="Gene3D" id="1.20.120.1630">
    <property type="match status" value="1"/>
</dbReference>
<evidence type="ECO:0000256" key="5">
    <source>
        <dbReference type="ARBA" id="ARBA00022782"/>
    </source>
</evidence>
<comment type="caution">
    <text evidence="18">Lacks conserved residue(s) required for the propagation of feature annotation.</text>
</comment>
<evidence type="ECO:0000256" key="4">
    <source>
        <dbReference type="ARBA" id="ARBA00022692"/>
    </source>
</evidence>
<keyword evidence="5" id="KW-0221">Differentiation</keyword>
<organism evidence="20 21">
    <name type="scientific">Branchiostoma belcheri</name>
    <name type="common">Amphioxus</name>
    <dbReference type="NCBI Taxonomy" id="7741"/>
    <lineage>
        <taxon>Eukaryota</taxon>
        <taxon>Metazoa</taxon>
        <taxon>Chordata</taxon>
        <taxon>Cephalochordata</taxon>
        <taxon>Leptocardii</taxon>
        <taxon>Amphioxiformes</taxon>
        <taxon>Branchiostomatidae</taxon>
        <taxon>Branchiostoma</taxon>
    </lineage>
</organism>
<dbReference type="OrthoDB" id="5788137at2759"/>
<keyword evidence="9" id="KW-0726">Sexual differentiation</keyword>
<comment type="similarity">
    <text evidence="3 18">Belongs to the steroid 5-alpha reductase family.</text>
</comment>
<evidence type="ECO:0000256" key="13">
    <source>
        <dbReference type="ARBA" id="ARBA00023136"/>
    </source>
</evidence>
<dbReference type="FunFam" id="1.20.120.1630:FF:000002">
    <property type="entry name" value="Steroid 5 alpha-reductase 1"/>
    <property type="match status" value="1"/>
</dbReference>
<evidence type="ECO:0000256" key="7">
    <source>
        <dbReference type="ARBA" id="ARBA00022848"/>
    </source>
</evidence>
<evidence type="ECO:0000256" key="1">
    <source>
        <dbReference type="ARBA" id="ARBA00004154"/>
    </source>
</evidence>
<dbReference type="InterPro" id="IPR001104">
    <property type="entry name" value="3-oxo-5_a-steroid_4-DH_C"/>
</dbReference>
<feature type="domain" description="3-oxo-5-alpha-steroid 4-dehydrogenase C-terminal" evidence="19">
    <location>
        <begin position="123"/>
        <end position="270"/>
    </location>
</feature>
<dbReference type="GO" id="GO:0030154">
    <property type="term" value="P:cell differentiation"/>
    <property type="evidence" value="ECO:0007669"/>
    <property type="project" value="UniProtKB-KW"/>
</dbReference>
<keyword evidence="8" id="KW-0521">NADP</keyword>
<dbReference type="Pfam" id="PF02544">
    <property type="entry name" value="Steroid_dh"/>
    <property type="match status" value="1"/>
</dbReference>
<feature type="transmembrane region" description="Helical" evidence="18">
    <location>
        <begin position="163"/>
        <end position="180"/>
    </location>
</feature>
<evidence type="ECO:0000256" key="2">
    <source>
        <dbReference type="ARBA" id="ARBA00004477"/>
    </source>
</evidence>
<evidence type="ECO:0000256" key="3">
    <source>
        <dbReference type="ARBA" id="ARBA00007742"/>
    </source>
</evidence>
<keyword evidence="12" id="KW-0443">Lipid metabolism</keyword>
<evidence type="ECO:0000256" key="8">
    <source>
        <dbReference type="ARBA" id="ARBA00022857"/>
    </source>
</evidence>
<dbReference type="PANTHER" id="PTHR10556:SF57">
    <property type="entry name" value="3-OXO-5-ALPHA-STEROID 4-DEHYDROGENASE 1"/>
    <property type="match status" value="1"/>
</dbReference>
<feature type="transmembrane region" description="Helical" evidence="18">
    <location>
        <begin position="26"/>
        <end position="45"/>
    </location>
</feature>
<dbReference type="InterPro" id="IPR016636">
    <property type="entry name" value="3-oxo-5-alpha-steroid_4-DH"/>
</dbReference>
<evidence type="ECO:0000256" key="14">
    <source>
        <dbReference type="ARBA" id="ARBA00037789"/>
    </source>
</evidence>
<evidence type="ECO:0000256" key="10">
    <source>
        <dbReference type="ARBA" id="ARBA00022989"/>
    </source>
</evidence>
<keyword evidence="20" id="KW-1185">Reference proteome</keyword>
<keyword evidence="13 18" id="KW-0472">Membrane</keyword>
<comment type="subcellular location">
    <subcellularLocation>
        <location evidence="2">Endoplasmic reticulum membrane</location>
        <topology evidence="2">Multi-pass membrane protein</topology>
    </subcellularLocation>
    <subcellularLocation>
        <location evidence="1">Microsome membrane</location>
        <topology evidence="1">Multi-pass membrane protein</topology>
    </subcellularLocation>
</comment>